<feature type="region of interest" description="Disordered" evidence="1">
    <location>
        <begin position="1"/>
        <end position="48"/>
    </location>
</feature>
<evidence type="ECO:0000256" key="1">
    <source>
        <dbReference type="SAM" id="MobiDB-lite"/>
    </source>
</evidence>
<sequence>MAYRNPLDGVRENKDPKHGPPSTVRNPPELLHESYSGKSTRTPRTRDIPTYGTEYYLSEQTDTSGRSVSDRIAPFTPIYSEFVPGTEPDNSVATAKSNFHGVIVDELDRKLKRDQLAASRTSLEDEQAEHENLTYIDSLQAAHIYQISDKQVVIGQFQPSLSKTDSSLGIKAFRGFDSDFQETGRLNRKANIDKLTDKFVLDCSQEGANRWELEENWLKQVCDIHQSQLDEDQYNALLSNNY</sequence>
<proteinExistence type="predicted"/>
<keyword evidence="3" id="KW-1185">Reference proteome</keyword>
<accession>A0A4Z1HHD3</accession>
<evidence type="ECO:0000313" key="2">
    <source>
        <dbReference type="EMBL" id="TGO47841.1"/>
    </source>
</evidence>
<dbReference type="OrthoDB" id="3491855at2759"/>
<dbReference type="Proteomes" id="UP000297527">
    <property type="component" value="Unassembled WGS sequence"/>
</dbReference>
<dbReference type="AlphaFoldDB" id="A0A4Z1HHD3"/>
<comment type="caution">
    <text evidence="2">The sequence shown here is derived from an EMBL/GenBank/DDBJ whole genome shotgun (WGS) entry which is preliminary data.</text>
</comment>
<feature type="compositionally biased region" description="Basic and acidic residues" evidence="1">
    <location>
        <begin position="9"/>
        <end position="18"/>
    </location>
</feature>
<gene>
    <name evidence="2" type="ORF">BCON_0261g00080</name>
</gene>
<protein>
    <submittedName>
        <fullName evidence="2">Uncharacterized protein</fullName>
    </submittedName>
</protein>
<organism evidence="2 3">
    <name type="scientific">Botryotinia convoluta</name>
    <dbReference type="NCBI Taxonomy" id="54673"/>
    <lineage>
        <taxon>Eukaryota</taxon>
        <taxon>Fungi</taxon>
        <taxon>Dikarya</taxon>
        <taxon>Ascomycota</taxon>
        <taxon>Pezizomycotina</taxon>
        <taxon>Leotiomycetes</taxon>
        <taxon>Helotiales</taxon>
        <taxon>Sclerotiniaceae</taxon>
        <taxon>Botryotinia</taxon>
    </lineage>
</organism>
<evidence type="ECO:0000313" key="3">
    <source>
        <dbReference type="Proteomes" id="UP000297527"/>
    </source>
</evidence>
<dbReference type="EMBL" id="PQXN01000260">
    <property type="protein sequence ID" value="TGO47841.1"/>
    <property type="molecule type" value="Genomic_DNA"/>
</dbReference>
<reference evidence="2 3" key="1">
    <citation type="submission" date="2017-12" db="EMBL/GenBank/DDBJ databases">
        <title>Comparative genomics of Botrytis spp.</title>
        <authorList>
            <person name="Valero-Jimenez C.A."/>
            <person name="Tapia P."/>
            <person name="Veloso J."/>
            <person name="Silva-Moreno E."/>
            <person name="Staats M."/>
            <person name="Valdes J.H."/>
            <person name="Van Kan J.A.L."/>
        </authorList>
    </citation>
    <scope>NUCLEOTIDE SEQUENCE [LARGE SCALE GENOMIC DNA]</scope>
    <source>
        <strain evidence="2 3">MUCL11595</strain>
    </source>
</reference>
<name>A0A4Z1HHD3_9HELO</name>